<organism evidence="22 23">
    <name type="scientific">Mycena venus</name>
    <dbReference type="NCBI Taxonomy" id="2733690"/>
    <lineage>
        <taxon>Eukaryota</taxon>
        <taxon>Fungi</taxon>
        <taxon>Dikarya</taxon>
        <taxon>Basidiomycota</taxon>
        <taxon>Agaricomycotina</taxon>
        <taxon>Agaricomycetes</taxon>
        <taxon>Agaricomycetidae</taxon>
        <taxon>Agaricales</taxon>
        <taxon>Marasmiineae</taxon>
        <taxon>Mycenaceae</taxon>
        <taxon>Mycena</taxon>
    </lineage>
</organism>
<keyword evidence="23" id="KW-1185">Reference proteome</keyword>
<gene>
    <name evidence="22" type="ORF">MVEN_01927500</name>
</gene>
<accession>A0A8H6XG48</accession>
<dbReference type="OrthoDB" id="6270329at2759"/>
<evidence type="ECO:0000256" key="10">
    <source>
        <dbReference type="ARBA" id="ARBA00022723"/>
    </source>
</evidence>
<comment type="pathway">
    <text evidence="3">Protein modification; protein ubiquitination.</text>
</comment>
<keyword evidence="10" id="KW-0479">Metal-binding</keyword>
<proteinExistence type="inferred from homology"/>
<evidence type="ECO:0000256" key="5">
    <source>
        <dbReference type="ARBA" id="ARBA00012483"/>
    </source>
</evidence>
<evidence type="ECO:0000256" key="15">
    <source>
        <dbReference type="ARBA" id="ARBA00022989"/>
    </source>
</evidence>
<evidence type="ECO:0000256" key="18">
    <source>
        <dbReference type="ARBA" id="ARBA00041230"/>
    </source>
</evidence>
<dbReference type="GO" id="GO:0016567">
    <property type="term" value="P:protein ubiquitination"/>
    <property type="evidence" value="ECO:0007669"/>
    <property type="project" value="UniProtKB-ARBA"/>
</dbReference>
<evidence type="ECO:0000256" key="11">
    <source>
        <dbReference type="ARBA" id="ARBA00022771"/>
    </source>
</evidence>
<evidence type="ECO:0000256" key="19">
    <source>
        <dbReference type="PROSITE-ProRule" id="PRU00175"/>
    </source>
</evidence>
<comment type="caution">
    <text evidence="22">The sequence shown here is derived from an EMBL/GenBank/DDBJ whole genome shotgun (WGS) entry which is preliminary data.</text>
</comment>
<name>A0A8H6XG48_9AGAR</name>
<evidence type="ECO:0000256" key="16">
    <source>
        <dbReference type="ARBA" id="ARBA00023136"/>
    </source>
</evidence>
<dbReference type="GO" id="GO:0005778">
    <property type="term" value="C:peroxisomal membrane"/>
    <property type="evidence" value="ECO:0007669"/>
    <property type="project" value="UniProtKB-SubCell"/>
</dbReference>
<dbReference type="GO" id="GO:0008270">
    <property type="term" value="F:zinc ion binding"/>
    <property type="evidence" value="ECO:0007669"/>
    <property type="project" value="UniProtKB-KW"/>
</dbReference>
<dbReference type="SMART" id="SM00184">
    <property type="entry name" value="RING"/>
    <property type="match status" value="1"/>
</dbReference>
<evidence type="ECO:0000259" key="21">
    <source>
        <dbReference type="PROSITE" id="PS50089"/>
    </source>
</evidence>
<dbReference type="InterPro" id="IPR006845">
    <property type="entry name" value="Pex_N"/>
</dbReference>
<keyword evidence="7" id="KW-0962">Peroxisome biogenesis</keyword>
<dbReference type="EC" id="2.3.2.27" evidence="5"/>
<feature type="domain" description="RING-type" evidence="21">
    <location>
        <begin position="302"/>
        <end position="340"/>
    </location>
</feature>
<dbReference type="PROSITE" id="PS00518">
    <property type="entry name" value="ZF_RING_1"/>
    <property type="match status" value="1"/>
</dbReference>
<dbReference type="InterPro" id="IPR025654">
    <property type="entry name" value="PEX2/10"/>
</dbReference>
<protein>
    <recommendedName>
        <fullName evidence="5">RING-type E3 ubiquitin transferase</fullName>
        <ecNumber evidence="5">2.3.2.27</ecNumber>
    </recommendedName>
    <alternativeName>
        <fullName evidence="18">Peroxin-10</fullName>
    </alternativeName>
</protein>
<keyword evidence="8" id="KW-0808">Transferase</keyword>
<dbReference type="GO" id="GO:0016562">
    <property type="term" value="P:protein import into peroxisome matrix, receptor recycling"/>
    <property type="evidence" value="ECO:0007669"/>
    <property type="project" value="UniProtKB-ARBA"/>
</dbReference>
<comment type="catalytic activity">
    <reaction evidence="1">
        <text>S-ubiquitinyl-[E2 ubiquitin-conjugating enzyme]-L-cysteine + [acceptor protein]-L-lysine = [E2 ubiquitin-conjugating enzyme]-L-cysteine + N(6)-ubiquitinyl-[acceptor protein]-L-lysine.</text>
        <dbReference type="EC" id="2.3.2.27"/>
    </reaction>
</comment>
<dbReference type="SUPFAM" id="SSF57850">
    <property type="entry name" value="RING/U-box"/>
    <property type="match status" value="1"/>
</dbReference>
<dbReference type="Proteomes" id="UP000620124">
    <property type="component" value="Unassembled WGS sequence"/>
</dbReference>
<dbReference type="Gene3D" id="3.30.40.10">
    <property type="entry name" value="Zinc/RING finger domain, C3HC4 (zinc finger)"/>
    <property type="match status" value="1"/>
</dbReference>
<keyword evidence="9" id="KW-0812">Transmembrane</keyword>
<dbReference type="EMBL" id="JACAZI010000019">
    <property type="protein sequence ID" value="KAF7340094.1"/>
    <property type="molecule type" value="Genomic_DNA"/>
</dbReference>
<evidence type="ECO:0000256" key="12">
    <source>
        <dbReference type="ARBA" id="ARBA00022786"/>
    </source>
</evidence>
<evidence type="ECO:0000256" key="6">
    <source>
        <dbReference type="ARBA" id="ARBA00022448"/>
    </source>
</evidence>
<keyword evidence="14" id="KW-0653">Protein transport</keyword>
<dbReference type="InterPro" id="IPR017907">
    <property type="entry name" value="Znf_RING_CS"/>
</dbReference>
<dbReference type="PANTHER" id="PTHR23350">
    <property type="entry name" value="PEROXISOME ASSEMBLY PROTEIN 10"/>
    <property type="match status" value="1"/>
</dbReference>
<evidence type="ECO:0000256" key="14">
    <source>
        <dbReference type="ARBA" id="ARBA00022927"/>
    </source>
</evidence>
<evidence type="ECO:0000256" key="2">
    <source>
        <dbReference type="ARBA" id="ARBA00004585"/>
    </source>
</evidence>
<comment type="similarity">
    <text evidence="4">Belongs to the pex2/pex10/pex12 family.</text>
</comment>
<evidence type="ECO:0000313" key="23">
    <source>
        <dbReference type="Proteomes" id="UP000620124"/>
    </source>
</evidence>
<dbReference type="CDD" id="cd16527">
    <property type="entry name" value="RING-HC_PEX10"/>
    <property type="match status" value="1"/>
</dbReference>
<dbReference type="PROSITE" id="PS50089">
    <property type="entry name" value="ZF_RING_2"/>
    <property type="match status" value="1"/>
</dbReference>
<feature type="region of interest" description="Disordered" evidence="20">
    <location>
        <begin position="1"/>
        <end position="21"/>
    </location>
</feature>
<dbReference type="InterPro" id="IPR001841">
    <property type="entry name" value="Znf_RING"/>
</dbReference>
<sequence>MRVEEEEQTSRVPTRPASASRRSLSRTCTICLFPPSPPAQQAQIIRANQRDLYHVSSLKDQIETVLRAWLGTRWLSRWDKEVDLLVKLGYYGLTTARATQTLGEEYTDIWQYSAFQRAVPPTRLARAALVLLPTVPSYLLARLNDIYPDYGQPSRLRKSLKTLPSLLEVLTELNLAIFYINGTYYDLVKRFLGIRKVSSIPQNPHVRPPSYSLLGILIGVRLLHRLVVFLRSNLAAESTPKGKQRESSSNHTRETFLDERPVSMFLGPVDPEGEPAKPAEEDERTMLDISSIPDALRAGRNCTLCLEERTDSCATECGHLFCWSCIVGWGREKAECPLCRQSLSLTRLLPIYNL</sequence>
<evidence type="ECO:0000256" key="4">
    <source>
        <dbReference type="ARBA" id="ARBA00008704"/>
    </source>
</evidence>
<keyword evidence="17" id="KW-0576">Peroxisome</keyword>
<evidence type="ECO:0000256" key="8">
    <source>
        <dbReference type="ARBA" id="ARBA00022679"/>
    </source>
</evidence>
<evidence type="ECO:0000256" key="1">
    <source>
        <dbReference type="ARBA" id="ARBA00000900"/>
    </source>
</evidence>
<keyword evidence="12" id="KW-0833">Ubl conjugation pathway</keyword>
<dbReference type="InterPro" id="IPR013083">
    <property type="entry name" value="Znf_RING/FYVE/PHD"/>
</dbReference>
<dbReference type="PANTHER" id="PTHR23350:SF0">
    <property type="entry name" value="PEROXISOME BIOGENESIS FACTOR 10"/>
    <property type="match status" value="1"/>
</dbReference>
<evidence type="ECO:0000256" key="3">
    <source>
        <dbReference type="ARBA" id="ARBA00004906"/>
    </source>
</evidence>
<reference evidence="22" key="1">
    <citation type="submission" date="2020-05" db="EMBL/GenBank/DDBJ databases">
        <title>Mycena genomes resolve the evolution of fungal bioluminescence.</title>
        <authorList>
            <person name="Tsai I.J."/>
        </authorList>
    </citation>
    <scope>NUCLEOTIDE SEQUENCE</scope>
    <source>
        <strain evidence="22">CCC161011</strain>
    </source>
</reference>
<evidence type="ECO:0000256" key="17">
    <source>
        <dbReference type="ARBA" id="ARBA00023140"/>
    </source>
</evidence>
<dbReference type="Pfam" id="PF04757">
    <property type="entry name" value="Pex2_Pex12"/>
    <property type="match status" value="1"/>
</dbReference>
<dbReference type="AlphaFoldDB" id="A0A8H6XG48"/>
<evidence type="ECO:0000256" key="9">
    <source>
        <dbReference type="ARBA" id="ARBA00022692"/>
    </source>
</evidence>
<evidence type="ECO:0000313" key="22">
    <source>
        <dbReference type="EMBL" id="KAF7340094.1"/>
    </source>
</evidence>
<keyword evidence="15" id="KW-1133">Transmembrane helix</keyword>
<evidence type="ECO:0000256" key="20">
    <source>
        <dbReference type="SAM" id="MobiDB-lite"/>
    </source>
</evidence>
<keyword evidence="11 19" id="KW-0863">Zinc-finger</keyword>
<evidence type="ECO:0000256" key="7">
    <source>
        <dbReference type="ARBA" id="ARBA00022593"/>
    </source>
</evidence>
<comment type="subcellular location">
    <subcellularLocation>
        <location evidence="2">Peroxisome membrane</location>
        <topology evidence="2">Multi-pass membrane protein</topology>
    </subcellularLocation>
</comment>
<feature type="compositionally biased region" description="Low complexity" evidence="20">
    <location>
        <begin position="10"/>
        <end position="21"/>
    </location>
</feature>
<keyword evidence="13" id="KW-0862">Zinc</keyword>
<keyword evidence="16" id="KW-0472">Membrane</keyword>
<keyword evidence="6" id="KW-0813">Transport</keyword>
<dbReference type="GO" id="GO:0061630">
    <property type="term" value="F:ubiquitin protein ligase activity"/>
    <property type="evidence" value="ECO:0007669"/>
    <property type="project" value="UniProtKB-EC"/>
</dbReference>
<dbReference type="Pfam" id="PF13920">
    <property type="entry name" value="zf-C3HC4_3"/>
    <property type="match status" value="1"/>
</dbReference>
<evidence type="ECO:0000256" key="13">
    <source>
        <dbReference type="ARBA" id="ARBA00022833"/>
    </source>
</evidence>